<dbReference type="InterPro" id="IPR000873">
    <property type="entry name" value="AMP-dep_synth/lig_dom"/>
</dbReference>
<dbReference type="InterPro" id="IPR029058">
    <property type="entry name" value="AB_hydrolase_fold"/>
</dbReference>
<reference evidence="3" key="1">
    <citation type="journal article" date="2019" name="Int. J. Syst. Evol. Microbiol.">
        <title>The Global Catalogue of Microorganisms (GCM) 10K type strain sequencing project: providing services to taxonomists for standard genome sequencing and annotation.</title>
        <authorList>
            <consortium name="The Broad Institute Genomics Platform"/>
            <consortium name="The Broad Institute Genome Sequencing Center for Infectious Disease"/>
            <person name="Wu L."/>
            <person name="Ma J."/>
        </authorList>
    </citation>
    <scope>NUCLEOTIDE SEQUENCE [LARGE SCALE GENOMIC DNA]</scope>
    <source>
        <strain evidence="3">JCM 16013</strain>
    </source>
</reference>
<dbReference type="Gene3D" id="3.40.50.980">
    <property type="match status" value="2"/>
</dbReference>
<dbReference type="SUPFAM" id="SSF52777">
    <property type="entry name" value="CoA-dependent acyltransferases"/>
    <property type="match status" value="1"/>
</dbReference>
<dbReference type="Proteomes" id="UP001499854">
    <property type="component" value="Unassembled WGS sequence"/>
</dbReference>
<name>A0ABP5DLB5_9ACTN</name>
<dbReference type="PROSITE" id="PS50075">
    <property type="entry name" value="CARRIER"/>
    <property type="match status" value="1"/>
</dbReference>
<accession>A0ABP5DLB5</accession>
<dbReference type="SUPFAM" id="SSF56801">
    <property type="entry name" value="Acetyl-CoA synthetase-like"/>
    <property type="match status" value="1"/>
</dbReference>
<dbReference type="SUPFAM" id="SSF47336">
    <property type="entry name" value="ACP-like"/>
    <property type="match status" value="1"/>
</dbReference>
<feature type="domain" description="Carrier" evidence="1">
    <location>
        <begin position="714"/>
        <end position="789"/>
    </location>
</feature>
<dbReference type="PROSITE" id="PS51257">
    <property type="entry name" value="PROKAR_LIPOPROTEIN"/>
    <property type="match status" value="1"/>
</dbReference>
<sequence>MEKVGTDVDDHEEITAALPFGQACRLAGPCGTSRRSLRMAGPAGPAPSPKDLLAAALLLGRKYADRPGFEVGVRHAAWPPGADSARFAALMPAGLTLGEHLRAVAERLPEVLPEPESSGGARPALLCVLDGPAAPEHGHDLALWLQSDSEGTLLHVDYHEHVHDAHVADRILGHLGVLLNHLAERPESTVDFINILTLAEHAALALVNETSRPYPDAQTVYELFQAQVTQGPDRTAIRHDGGDVTYAELAEQARRLAGALRTHGVRRGHRVAFLLGKTPALPAVMVAVLQLGAVYVPLDPAWPASRRSAVLLDSGAEALVTDDPGIHADVPVVLVDGLGHPEPEPPLPTDPVGGARDLAYVIYTSGTTGTPKGVQVDHGAIARLVCAADYVRLGPGTTILQTGSAAFDACTFEVWGALLNGGSLVLVPEDTLLDAARLAAAIVRHGVNTVFVTTALFNRLVEQEPAVFDGCQLLVGGEAASPRHFAAAIAACPDAEVSNIYGPTENTTFSTVHRLTWAPLGPVPIGRPIANSTAYVLDSEGNPQPIGVPGELLVGGAGLSTGYLGRPDLDEHAFVTSGPHGERLYRTGDIVRWTEEMTLEYVGRQDHQVKIRGFRVELGEVETHLRRIPALRETIAQVFRTPEGPTALCAYYTADRAVEAREIRDALQHELPEYMIPTRYLQLDAMPLTQNQKVDRAVLAGLTTTGLDDAPGRAPRTARERTAAELFAQVLGLRSVGMDDDFFSLGGHSLLAMRLWTRVREEIDPRIGLSDILARPTAAAVAELAERTFVADSAGAADRLVRPKLVRRS</sequence>
<dbReference type="Gene3D" id="3.40.50.1820">
    <property type="entry name" value="alpha/beta hydrolase"/>
    <property type="match status" value="1"/>
</dbReference>
<dbReference type="PROSITE" id="PS00455">
    <property type="entry name" value="AMP_BINDING"/>
    <property type="match status" value="1"/>
</dbReference>
<dbReference type="Pfam" id="PF00550">
    <property type="entry name" value="PP-binding"/>
    <property type="match status" value="1"/>
</dbReference>
<keyword evidence="3" id="KW-1185">Reference proteome</keyword>
<evidence type="ECO:0000313" key="3">
    <source>
        <dbReference type="Proteomes" id="UP001499854"/>
    </source>
</evidence>
<dbReference type="InterPro" id="IPR010071">
    <property type="entry name" value="AA_adenyl_dom"/>
</dbReference>
<dbReference type="InterPro" id="IPR020845">
    <property type="entry name" value="AMP-binding_CS"/>
</dbReference>
<evidence type="ECO:0000259" key="1">
    <source>
        <dbReference type="PROSITE" id="PS50075"/>
    </source>
</evidence>
<dbReference type="Gene3D" id="3.30.559.30">
    <property type="entry name" value="Nonribosomal peptide synthetase, condensation domain"/>
    <property type="match status" value="1"/>
</dbReference>
<dbReference type="NCBIfam" id="TIGR01733">
    <property type="entry name" value="AA-adenyl-dom"/>
    <property type="match status" value="1"/>
</dbReference>
<comment type="caution">
    <text evidence="2">The sequence shown here is derived from an EMBL/GenBank/DDBJ whole genome shotgun (WGS) entry which is preliminary data.</text>
</comment>
<dbReference type="Gene3D" id="3.30.300.30">
    <property type="match status" value="1"/>
</dbReference>
<gene>
    <name evidence="2" type="ORF">GCM10009838_49660</name>
</gene>
<dbReference type="EMBL" id="BAAAQM010000029">
    <property type="protein sequence ID" value="GAA1982258.1"/>
    <property type="molecule type" value="Genomic_DNA"/>
</dbReference>
<dbReference type="CDD" id="cd12117">
    <property type="entry name" value="A_NRPS_Srf_like"/>
    <property type="match status" value="1"/>
</dbReference>
<protein>
    <recommendedName>
        <fullName evidence="1">Carrier domain-containing protein</fullName>
    </recommendedName>
</protein>
<dbReference type="PANTHER" id="PTHR45527">
    <property type="entry name" value="NONRIBOSOMAL PEPTIDE SYNTHETASE"/>
    <property type="match status" value="1"/>
</dbReference>
<dbReference type="InterPro" id="IPR045851">
    <property type="entry name" value="AMP-bd_C_sf"/>
</dbReference>
<dbReference type="PANTHER" id="PTHR45527:SF1">
    <property type="entry name" value="FATTY ACID SYNTHASE"/>
    <property type="match status" value="1"/>
</dbReference>
<dbReference type="RefSeq" id="WP_344659502.1">
    <property type="nucleotide sequence ID" value="NZ_BAAAQM010000029.1"/>
</dbReference>
<organism evidence="2 3">
    <name type="scientific">Catenulispora subtropica</name>
    <dbReference type="NCBI Taxonomy" id="450798"/>
    <lineage>
        <taxon>Bacteria</taxon>
        <taxon>Bacillati</taxon>
        <taxon>Actinomycetota</taxon>
        <taxon>Actinomycetes</taxon>
        <taxon>Catenulisporales</taxon>
        <taxon>Catenulisporaceae</taxon>
        <taxon>Catenulispora</taxon>
    </lineage>
</organism>
<evidence type="ECO:0000313" key="2">
    <source>
        <dbReference type="EMBL" id="GAA1982258.1"/>
    </source>
</evidence>
<proteinExistence type="predicted"/>
<dbReference type="InterPro" id="IPR009081">
    <property type="entry name" value="PP-bd_ACP"/>
</dbReference>
<dbReference type="InterPro" id="IPR036736">
    <property type="entry name" value="ACP-like_sf"/>
</dbReference>
<dbReference type="Gene3D" id="2.30.38.10">
    <property type="entry name" value="Luciferase, Domain 3"/>
    <property type="match status" value="1"/>
</dbReference>
<dbReference type="Pfam" id="PF00501">
    <property type="entry name" value="AMP-binding"/>
    <property type="match status" value="1"/>
</dbReference>